<evidence type="ECO:0000313" key="1">
    <source>
        <dbReference type="EMBL" id="KAI3731691.1"/>
    </source>
</evidence>
<reference evidence="2" key="1">
    <citation type="journal article" date="2022" name="Mol. Ecol. Resour.">
        <title>The genomes of chicory, endive, great burdock and yacon provide insights into Asteraceae palaeo-polyploidization history and plant inulin production.</title>
        <authorList>
            <person name="Fan W."/>
            <person name="Wang S."/>
            <person name="Wang H."/>
            <person name="Wang A."/>
            <person name="Jiang F."/>
            <person name="Liu H."/>
            <person name="Zhao H."/>
            <person name="Xu D."/>
            <person name="Zhang Y."/>
        </authorList>
    </citation>
    <scope>NUCLEOTIDE SEQUENCE [LARGE SCALE GENOMIC DNA]</scope>
    <source>
        <strain evidence="2">cv. Yunnan</strain>
    </source>
</reference>
<accession>A0ACB9CBR4</accession>
<proteinExistence type="predicted"/>
<organism evidence="1 2">
    <name type="scientific">Smallanthus sonchifolius</name>
    <dbReference type="NCBI Taxonomy" id="185202"/>
    <lineage>
        <taxon>Eukaryota</taxon>
        <taxon>Viridiplantae</taxon>
        <taxon>Streptophyta</taxon>
        <taxon>Embryophyta</taxon>
        <taxon>Tracheophyta</taxon>
        <taxon>Spermatophyta</taxon>
        <taxon>Magnoliopsida</taxon>
        <taxon>eudicotyledons</taxon>
        <taxon>Gunneridae</taxon>
        <taxon>Pentapetalae</taxon>
        <taxon>asterids</taxon>
        <taxon>campanulids</taxon>
        <taxon>Asterales</taxon>
        <taxon>Asteraceae</taxon>
        <taxon>Asteroideae</taxon>
        <taxon>Heliantheae alliance</taxon>
        <taxon>Millerieae</taxon>
        <taxon>Smallanthus</taxon>
    </lineage>
</organism>
<reference evidence="1 2" key="2">
    <citation type="journal article" date="2022" name="Mol. Ecol. Resour.">
        <title>The genomes of chicory, endive, great burdock and yacon provide insights into Asteraceae paleo-polyploidization history and plant inulin production.</title>
        <authorList>
            <person name="Fan W."/>
            <person name="Wang S."/>
            <person name="Wang H."/>
            <person name="Wang A."/>
            <person name="Jiang F."/>
            <person name="Liu H."/>
            <person name="Zhao H."/>
            <person name="Xu D."/>
            <person name="Zhang Y."/>
        </authorList>
    </citation>
    <scope>NUCLEOTIDE SEQUENCE [LARGE SCALE GENOMIC DNA]</scope>
    <source>
        <strain evidence="2">cv. Yunnan</strain>
        <tissue evidence="1">Leaves</tissue>
    </source>
</reference>
<dbReference type="Proteomes" id="UP001056120">
    <property type="component" value="Linkage Group LG21"/>
</dbReference>
<dbReference type="EMBL" id="CM042038">
    <property type="protein sequence ID" value="KAI3731691.1"/>
    <property type="molecule type" value="Genomic_DNA"/>
</dbReference>
<comment type="caution">
    <text evidence="1">The sequence shown here is derived from an EMBL/GenBank/DDBJ whole genome shotgun (WGS) entry which is preliminary data.</text>
</comment>
<protein>
    <submittedName>
        <fullName evidence="1">Uncharacterized protein</fullName>
    </submittedName>
</protein>
<keyword evidence="2" id="KW-1185">Reference proteome</keyword>
<evidence type="ECO:0000313" key="2">
    <source>
        <dbReference type="Proteomes" id="UP001056120"/>
    </source>
</evidence>
<sequence>MVECVESMLERWKPYGGKEIEVFEEFKHLTSDIISRTAFGSSYVEGKDIFQMLRKLTSILQEMHTRFNFPSSSQTRDNVESEMIERFIRKSFIDIVEKREKDSGGEVDWFGEDFLGSLMKAHHSVDDCYKVTMDDMIDEFETFYIAGHETTTGLLSWSMFLLAIHTDWQEKAREESFNLFKGKNPNSHDLSRMKFLLAIHTDWQEKAREESFNLFKGKNPNSHDLSRMKTDLSILIKE</sequence>
<gene>
    <name evidence="1" type="ORF">L1987_62880</name>
</gene>
<name>A0ACB9CBR4_9ASTR</name>